<evidence type="ECO:0000256" key="1">
    <source>
        <dbReference type="SAM" id="SignalP"/>
    </source>
</evidence>
<dbReference type="RefSeq" id="WP_244823221.1">
    <property type="nucleotide sequence ID" value="NZ_CP112998.1"/>
</dbReference>
<dbReference type="KEGG" id="dpf:ON006_00875"/>
<keyword evidence="1" id="KW-0732">Signal</keyword>
<gene>
    <name evidence="2" type="ORF">ON006_00875</name>
</gene>
<feature type="signal peptide" evidence="1">
    <location>
        <begin position="1"/>
        <end position="23"/>
    </location>
</feature>
<proteinExistence type="predicted"/>
<evidence type="ECO:0000313" key="2">
    <source>
        <dbReference type="EMBL" id="WAC12521.1"/>
    </source>
</evidence>
<dbReference type="AlphaFoldDB" id="A0A9E8NDJ8"/>
<evidence type="ECO:0008006" key="4">
    <source>
        <dbReference type="Google" id="ProtNLM"/>
    </source>
</evidence>
<dbReference type="PROSITE" id="PS51257">
    <property type="entry name" value="PROKAR_LIPOPROTEIN"/>
    <property type="match status" value="1"/>
</dbReference>
<keyword evidence="3" id="KW-1185">Reference proteome</keyword>
<dbReference type="EMBL" id="CP112998">
    <property type="protein sequence ID" value="WAC12521.1"/>
    <property type="molecule type" value="Genomic_DNA"/>
</dbReference>
<sequence length="248" mass="27939">MKVFLYCFFLMAVLSCTRSGVDAVEQDTVLNEYPDWYTLKSPVDHQIEGVWGNYNKTVLISTMFKVFRTTDQGKQWKQVLEQSVGIMGIVQYQDTLFTMSGLSNQTTDDLYQQVLVDANNYSVDDGKTWQRYVARNPILGGHPEFDSPNKFLINPIVAPNKVTYQINKAFRDGPNATSGVYETPGVIKSTGERIDLPQLHQIQSLFLDDQKRIYIVGSDAVCGSEQSFKFCNSQGGRGVVYVSKKSLP</sequence>
<dbReference type="SUPFAM" id="SSF110296">
    <property type="entry name" value="Oligoxyloglucan reducing end-specific cellobiohydrolase"/>
    <property type="match status" value="1"/>
</dbReference>
<protein>
    <recommendedName>
        <fullName evidence="4">Exo-alpha-sialidase</fullName>
    </recommendedName>
</protein>
<evidence type="ECO:0000313" key="3">
    <source>
        <dbReference type="Proteomes" id="UP001164653"/>
    </source>
</evidence>
<accession>A0A9E8NDJ8</accession>
<dbReference type="Proteomes" id="UP001164653">
    <property type="component" value="Chromosome"/>
</dbReference>
<reference evidence="2" key="1">
    <citation type="submission" date="2022-11" db="EMBL/GenBank/DDBJ databases">
        <title>Dyadobacter pollutisoli sp. nov., isolated from plastic dumped soil.</title>
        <authorList>
            <person name="Kim J.M."/>
            <person name="Kim K.R."/>
            <person name="Lee J.K."/>
            <person name="Hao L."/>
            <person name="Jeon C.O."/>
        </authorList>
    </citation>
    <scope>NUCLEOTIDE SEQUENCE</scope>
    <source>
        <strain evidence="2">U1</strain>
    </source>
</reference>
<feature type="chain" id="PRO_5038891343" description="Exo-alpha-sialidase" evidence="1">
    <location>
        <begin position="24"/>
        <end position="248"/>
    </location>
</feature>
<name>A0A9E8NDJ8_9BACT</name>
<organism evidence="2 3">
    <name type="scientific">Dyadobacter pollutisoli</name>
    <dbReference type="NCBI Taxonomy" id="2910158"/>
    <lineage>
        <taxon>Bacteria</taxon>
        <taxon>Pseudomonadati</taxon>
        <taxon>Bacteroidota</taxon>
        <taxon>Cytophagia</taxon>
        <taxon>Cytophagales</taxon>
        <taxon>Spirosomataceae</taxon>
        <taxon>Dyadobacter</taxon>
    </lineage>
</organism>